<evidence type="ECO:0000256" key="5">
    <source>
        <dbReference type="SAM" id="Coils"/>
    </source>
</evidence>
<keyword evidence="2 4" id="KW-0863">Zinc-finger</keyword>
<keyword evidence="1 4" id="KW-0479">Metal-binding</keyword>
<keyword evidence="3 4" id="KW-0862">Zinc</keyword>
<dbReference type="PANTHER" id="PTHR10131">
    <property type="entry name" value="TNF RECEPTOR ASSOCIATED FACTOR"/>
    <property type="match status" value="1"/>
</dbReference>
<dbReference type="InterPro" id="IPR001293">
    <property type="entry name" value="Znf_TRAF"/>
</dbReference>
<evidence type="ECO:0000313" key="7">
    <source>
        <dbReference type="EMBL" id="JAC33727.1"/>
    </source>
</evidence>
<evidence type="ECO:0000259" key="6">
    <source>
        <dbReference type="PROSITE" id="PS50145"/>
    </source>
</evidence>
<dbReference type="InterPro" id="IPR013083">
    <property type="entry name" value="Znf_RING/FYVE/PHD"/>
</dbReference>
<name>A0A023GIE5_AMBTT</name>
<accession>A0A023GIE5</accession>
<feature type="zinc finger region" description="TRAF-type" evidence="4">
    <location>
        <begin position="165"/>
        <end position="222"/>
    </location>
</feature>
<keyword evidence="5" id="KW-0175">Coiled coil</keyword>
<evidence type="ECO:0000256" key="4">
    <source>
        <dbReference type="PROSITE-ProRule" id="PRU00207"/>
    </source>
</evidence>
<feature type="zinc finger region" description="TRAF-type" evidence="4">
    <location>
        <begin position="113"/>
        <end position="164"/>
    </location>
</feature>
<dbReference type="SUPFAM" id="SSF49599">
    <property type="entry name" value="TRAF domain-like"/>
    <property type="match status" value="1"/>
</dbReference>
<sequence>MTVHKLLVKDRNHTFEGNLVTFTTDIPASVQCSLCGNISAELLKVPCGRSYCQSCVNMLDNDGVIECCNDECTHGISETTNCTEAFLEALCLTAMCPKEGCSFQGSLRDVMGHYKNCTSRTKRCTLCGEEVPQKLMSSHVADFCESRMLFCPYCEVEVEARNLESHMEDCDLRPANCTYCGEDFDTYAELRGEHLDVCPEKPVKCPYQRLGCKFQASNKEMESHLLSPAHGTLFMDRILKLEAQVQELRIENNSLKDSLRNVEDIQIKEDHLLRNMKDNQEDLMEKISELEAGAMQTHPDVDARVTELETKNAILHEPLGKLLDEIAKLK</sequence>
<dbReference type="GO" id="GO:0008270">
    <property type="term" value="F:zinc ion binding"/>
    <property type="evidence" value="ECO:0007669"/>
    <property type="project" value="UniProtKB-KW"/>
</dbReference>
<dbReference type="EMBL" id="GBBM01001691">
    <property type="protein sequence ID" value="JAC33727.1"/>
    <property type="molecule type" value="mRNA"/>
</dbReference>
<feature type="domain" description="TRAF-type" evidence="6">
    <location>
        <begin position="165"/>
        <end position="222"/>
    </location>
</feature>
<reference evidence="7" key="1">
    <citation type="submission" date="2014-03" db="EMBL/GenBank/DDBJ databases">
        <title>The sialotranscriptome of Amblyomma triste, Amblyomma parvum and Amblyomma cajennense ticks, uncovered by 454-based RNA-seq.</title>
        <authorList>
            <person name="Garcia G.R."/>
            <person name="Gardinassi L.G."/>
            <person name="Ribeiro J.M."/>
            <person name="Anatriello E."/>
            <person name="Ferreira B.R."/>
            <person name="Moreira H.N."/>
            <person name="Mafra C."/>
            <person name="Olegario M.M."/>
            <person name="Szabo P.J."/>
            <person name="Miranda-Santos I.K."/>
            <person name="Maruyama S.R."/>
        </authorList>
    </citation>
    <scope>NUCLEOTIDE SEQUENCE</scope>
    <source>
        <strain evidence="7">Mato Grasso do Sul</strain>
        <tissue evidence="7">Salivary glands</tissue>
    </source>
</reference>
<protein>
    <submittedName>
        <fullName evidence="7">Putative interleukin 1 signal transducer</fullName>
    </submittedName>
</protein>
<dbReference type="PANTHER" id="PTHR10131:SF94">
    <property type="entry name" value="TNF RECEPTOR-ASSOCIATED FACTOR 4"/>
    <property type="match status" value="1"/>
</dbReference>
<feature type="coiled-coil region" evidence="5">
    <location>
        <begin position="238"/>
        <end position="293"/>
    </location>
</feature>
<dbReference type="AlphaFoldDB" id="A0A023GIE5"/>
<dbReference type="Pfam" id="PF02176">
    <property type="entry name" value="zf-TRAF"/>
    <property type="match status" value="1"/>
</dbReference>
<feature type="domain" description="TRAF-type" evidence="6">
    <location>
        <begin position="113"/>
        <end position="164"/>
    </location>
</feature>
<dbReference type="Gene3D" id="3.30.40.10">
    <property type="entry name" value="Zinc/RING finger domain, C3HC4 (zinc finger)"/>
    <property type="match status" value="3"/>
</dbReference>
<evidence type="ECO:0000256" key="3">
    <source>
        <dbReference type="ARBA" id="ARBA00022833"/>
    </source>
</evidence>
<dbReference type="PROSITE" id="PS50145">
    <property type="entry name" value="ZF_TRAF"/>
    <property type="match status" value="2"/>
</dbReference>
<evidence type="ECO:0000256" key="2">
    <source>
        <dbReference type="ARBA" id="ARBA00022771"/>
    </source>
</evidence>
<organism evidence="7">
    <name type="scientific">Amblyomma triste</name>
    <name type="common">Neotropical tick</name>
    <dbReference type="NCBI Taxonomy" id="251400"/>
    <lineage>
        <taxon>Eukaryota</taxon>
        <taxon>Metazoa</taxon>
        <taxon>Ecdysozoa</taxon>
        <taxon>Arthropoda</taxon>
        <taxon>Chelicerata</taxon>
        <taxon>Arachnida</taxon>
        <taxon>Acari</taxon>
        <taxon>Parasitiformes</taxon>
        <taxon>Ixodida</taxon>
        <taxon>Ixodoidea</taxon>
        <taxon>Ixodidae</taxon>
        <taxon>Amblyomminae</taxon>
        <taxon>Amblyomma</taxon>
    </lineage>
</organism>
<proteinExistence type="evidence at transcript level"/>
<evidence type="ECO:0000256" key="1">
    <source>
        <dbReference type="ARBA" id="ARBA00022723"/>
    </source>
</evidence>